<feature type="signal peptide" evidence="1">
    <location>
        <begin position="1"/>
        <end position="22"/>
    </location>
</feature>
<organism evidence="2 3">
    <name type="scientific">Vanilla planifolia</name>
    <name type="common">Vanilla</name>
    <dbReference type="NCBI Taxonomy" id="51239"/>
    <lineage>
        <taxon>Eukaryota</taxon>
        <taxon>Viridiplantae</taxon>
        <taxon>Streptophyta</taxon>
        <taxon>Embryophyta</taxon>
        <taxon>Tracheophyta</taxon>
        <taxon>Spermatophyta</taxon>
        <taxon>Magnoliopsida</taxon>
        <taxon>Liliopsida</taxon>
        <taxon>Asparagales</taxon>
        <taxon>Orchidaceae</taxon>
        <taxon>Vanilloideae</taxon>
        <taxon>Vanilleae</taxon>
        <taxon>Vanilla</taxon>
    </lineage>
</organism>
<dbReference type="EMBL" id="JADCNL010000011">
    <property type="protein sequence ID" value="KAG0461639.1"/>
    <property type="molecule type" value="Genomic_DNA"/>
</dbReference>
<dbReference type="Proteomes" id="UP000636800">
    <property type="component" value="Chromosome 11"/>
</dbReference>
<evidence type="ECO:0000313" key="3">
    <source>
        <dbReference type="Proteomes" id="UP000636800"/>
    </source>
</evidence>
<dbReference type="AlphaFoldDB" id="A0A835Q257"/>
<sequence length="114" mass="12973">MLHTFSKVLLLIVYLFRMKVLHDFYNIFCNEHCANEQQLLPVGKILGLHSTRYQGNRLPSFYSSHLLLLHCPSSSPSSVCCSVGVTSLLLCFFTRHLCMLTILPKELLANLAVY</sequence>
<gene>
    <name evidence="2" type="ORF">HPP92_021936</name>
</gene>
<name>A0A835Q257_VANPL</name>
<keyword evidence="1" id="KW-0732">Signal</keyword>
<protein>
    <recommendedName>
        <fullName evidence="4">Secreted protein</fullName>
    </recommendedName>
</protein>
<comment type="caution">
    <text evidence="2">The sequence shown here is derived from an EMBL/GenBank/DDBJ whole genome shotgun (WGS) entry which is preliminary data.</text>
</comment>
<reference evidence="2 3" key="1">
    <citation type="journal article" date="2020" name="Nat. Food">
        <title>A phased Vanilla planifolia genome enables genetic improvement of flavour and production.</title>
        <authorList>
            <person name="Hasing T."/>
            <person name="Tang H."/>
            <person name="Brym M."/>
            <person name="Khazi F."/>
            <person name="Huang T."/>
            <person name="Chambers A.H."/>
        </authorList>
    </citation>
    <scope>NUCLEOTIDE SEQUENCE [LARGE SCALE GENOMIC DNA]</scope>
    <source>
        <tissue evidence="2">Leaf</tissue>
    </source>
</reference>
<dbReference type="OrthoDB" id="1927209at2759"/>
<feature type="chain" id="PRO_5032590665" description="Secreted protein" evidence="1">
    <location>
        <begin position="23"/>
        <end position="114"/>
    </location>
</feature>
<evidence type="ECO:0008006" key="4">
    <source>
        <dbReference type="Google" id="ProtNLM"/>
    </source>
</evidence>
<evidence type="ECO:0000313" key="2">
    <source>
        <dbReference type="EMBL" id="KAG0461639.1"/>
    </source>
</evidence>
<proteinExistence type="predicted"/>
<evidence type="ECO:0000256" key="1">
    <source>
        <dbReference type="SAM" id="SignalP"/>
    </source>
</evidence>
<accession>A0A835Q257</accession>
<keyword evidence="3" id="KW-1185">Reference proteome</keyword>